<feature type="transmembrane region" description="Helical" evidence="7">
    <location>
        <begin position="202"/>
        <end position="223"/>
    </location>
</feature>
<feature type="domain" description="Rhodopsin" evidence="8">
    <location>
        <begin position="27"/>
        <end position="265"/>
    </location>
</feature>
<evidence type="ECO:0000256" key="5">
    <source>
        <dbReference type="ARBA" id="ARBA00038359"/>
    </source>
</evidence>
<keyword evidence="4 7" id="KW-0472">Membrane</keyword>
<dbReference type="InterPro" id="IPR052337">
    <property type="entry name" value="SAT4-like"/>
</dbReference>
<feature type="region of interest" description="Disordered" evidence="6">
    <location>
        <begin position="283"/>
        <end position="303"/>
    </location>
</feature>
<evidence type="ECO:0000256" key="2">
    <source>
        <dbReference type="ARBA" id="ARBA00022692"/>
    </source>
</evidence>
<evidence type="ECO:0000256" key="6">
    <source>
        <dbReference type="SAM" id="MobiDB-lite"/>
    </source>
</evidence>
<feature type="transmembrane region" description="Helical" evidence="7">
    <location>
        <begin position="12"/>
        <end position="31"/>
    </location>
</feature>
<name>A0A2H1FXM0_ZYMTR</name>
<dbReference type="EMBL" id="LT854254">
    <property type="protein sequence ID" value="SMR46057.1"/>
    <property type="molecule type" value="Genomic_DNA"/>
</dbReference>
<dbReference type="Proteomes" id="UP000245764">
    <property type="component" value="Chromosome 2"/>
</dbReference>
<feature type="transmembrane region" description="Helical" evidence="7">
    <location>
        <begin position="122"/>
        <end position="141"/>
    </location>
</feature>
<sequence length="424" mass="46914">MLFTEPRIPVLTALSVLVALTWVTLSLRLWVRLAVTRSSGWDDAFLTLSAIVFTGYCTSCVLIEGSGYIPRADDLENAQLSNLVNLVIANTELYIGTLVFLKIAIGSIYWRVATTRWQQYTVVTTLICSTAFGIIMFHLTLLNCGDPTRYLENAQQNACMPASSMYAMQMSAYIANTLTNWILAILPIFIVVKTVMSVPARLATASILTLGSCASLVALVRVIYLRDLTERPTFFHAIEELSFWSILECGLGTSAACAAALRPLFPSLTSRAGNEQFKSEASHTHKVSAASSSSSQQSDDVKARDWTTLEPLRIPFYEAEGQSKSHFSVVSVTPAIRRLRVLSRLGLSYFNLTGSKNDTDIPDDFDSANVVRRSTLEKSPVNGRLEMSRKLTVREMVTRSNRPTTHRGESQQDLFSARSSTYSQ</sequence>
<organism evidence="9 10">
    <name type="scientific">Zymoseptoria tritici ST99CH_1E4</name>
    <dbReference type="NCBI Taxonomy" id="1276532"/>
    <lineage>
        <taxon>Eukaryota</taxon>
        <taxon>Fungi</taxon>
        <taxon>Dikarya</taxon>
        <taxon>Ascomycota</taxon>
        <taxon>Pezizomycotina</taxon>
        <taxon>Dothideomycetes</taxon>
        <taxon>Dothideomycetidae</taxon>
        <taxon>Mycosphaerellales</taxon>
        <taxon>Mycosphaerellaceae</taxon>
        <taxon>Zymoseptoria</taxon>
    </lineage>
</organism>
<evidence type="ECO:0000256" key="7">
    <source>
        <dbReference type="SAM" id="Phobius"/>
    </source>
</evidence>
<comment type="subcellular location">
    <subcellularLocation>
        <location evidence="1">Membrane</location>
        <topology evidence="1">Multi-pass membrane protein</topology>
    </subcellularLocation>
</comment>
<dbReference type="PANTHER" id="PTHR33048:SF96">
    <property type="entry name" value="INTEGRAL MEMBRANE PROTEIN"/>
    <property type="match status" value="1"/>
</dbReference>
<evidence type="ECO:0000313" key="10">
    <source>
        <dbReference type="Proteomes" id="UP000245764"/>
    </source>
</evidence>
<dbReference type="AlphaFoldDB" id="A0A2H1FXM0"/>
<evidence type="ECO:0000256" key="1">
    <source>
        <dbReference type="ARBA" id="ARBA00004141"/>
    </source>
</evidence>
<feature type="transmembrane region" description="Helical" evidence="7">
    <location>
        <begin position="83"/>
        <end position="110"/>
    </location>
</feature>
<evidence type="ECO:0000256" key="3">
    <source>
        <dbReference type="ARBA" id="ARBA00022989"/>
    </source>
</evidence>
<protein>
    <recommendedName>
        <fullName evidence="8">Rhodopsin domain-containing protein</fullName>
    </recommendedName>
</protein>
<keyword evidence="2 7" id="KW-0812">Transmembrane</keyword>
<gene>
    <name evidence="9" type="ORF">ZT1E4_G2675</name>
</gene>
<keyword evidence="3 7" id="KW-1133">Transmembrane helix</keyword>
<evidence type="ECO:0000259" key="8">
    <source>
        <dbReference type="Pfam" id="PF20684"/>
    </source>
</evidence>
<accession>A0A2H1FXM0</accession>
<comment type="similarity">
    <text evidence="5">Belongs to the SAT4 family.</text>
</comment>
<feature type="compositionally biased region" description="Low complexity" evidence="6">
    <location>
        <begin position="288"/>
        <end position="298"/>
    </location>
</feature>
<feature type="transmembrane region" description="Helical" evidence="7">
    <location>
        <begin position="170"/>
        <end position="190"/>
    </location>
</feature>
<dbReference type="GO" id="GO:0016020">
    <property type="term" value="C:membrane"/>
    <property type="evidence" value="ECO:0007669"/>
    <property type="project" value="UniProtKB-SubCell"/>
</dbReference>
<reference evidence="10" key="1">
    <citation type="submission" date="2017-05" db="EMBL/GenBank/DDBJ databases">
        <authorList>
            <person name="Song R."/>
            <person name="Chenine A.L."/>
            <person name="Ruprecht R.M."/>
        </authorList>
    </citation>
    <scope>NUCLEOTIDE SEQUENCE [LARGE SCALE GENOMIC DNA]</scope>
</reference>
<feature type="region of interest" description="Disordered" evidence="6">
    <location>
        <begin position="398"/>
        <end position="424"/>
    </location>
</feature>
<feature type="transmembrane region" description="Helical" evidence="7">
    <location>
        <begin position="43"/>
        <end position="63"/>
    </location>
</feature>
<evidence type="ECO:0000256" key="4">
    <source>
        <dbReference type="ARBA" id="ARBA00023136"/>
    </source>
</evidence>
<feature type="compositionally biased region" description="Polar residues" evidence="6">
    <location>
        <begin position="411"/>
        <end position="424"/>
    </location>
</feature>
<dbReference type="Pfam" id="PF20684">
    <property type="entry name" value="Fung_rhodopsin"/>
    <property type="match status" value="1"/>
</dbReference>
<dbReference type="PANTHER" id="PTHR33048">
    <property type="entry name" value="PTH11-LIKE INTEGRAL MEMBRANE PROTEIN (AFU_ORTHOLOGUE AFUA_5G11245)"/>
    <property type="match status" value="1"/>
</dbReference>
<proteinExistence type="inferred from homology"/>
<dbReference type="InterPro" id="IPR049326">
    <property type="entry name" value="Rhodopsin_dom_fungi"/>
</dbReference>
<evidence type="ECO:0000313" key="9">
    <source>
        <dbReference type="EMBL" id="SMR46057.1"/>
    </source>
</evidence>